<evidence type="ECO:0008006" key="4">
    <source>
        <dbReference type="Google" id="ProtNLM"/>
    </source>
</evidence>
<dbReference type="SUPFAM" id="SSF51004">
    <property type="entry name" value="C-terminal (heme d1) domain of cytochrome cd1-nitrite reductase"/>
    <property type="match status" value="1"/>
</dbReference>
<keyword evidence="3" id="KW-1185">Reference proteome</keyword>
<dbReference type="PANTHER" id="PTHR47197:SF3">
    <property type="entry name" value="DIHYDRO-HEME D1 DEHYDROGENASE"/>
    <property type="match status" value="1"/>
</dbReference>
<accession>H8KZR3</accession>
<dbReference type="RefSeq" id="WP_014401580.1">
    <property type="nucleotide sequence ID" value="NC_017033.1"/>
</dbReference>
<dbReference type="EMBL" id="CP003350">
    <property type="protein sequence ID" value="AFC84574.1"/>
    <property type="molecule type" value="Genomic_DNA"/>
</dbReference>
<reference evidence="2" key="1">
    <citation type="submission" date="2012-02" db="EMBL/GenBank/DDBJ databases">
        <title>The complete genome of Frateuria aurantia DSM 6220.</title>
        <authorList>
            <consortium name="US DOE Joint Genome Institute (JGI-PGF)"/>
            <person name="Lucas S."/>
            <person name="Copeland A."/>
            <person name="Lapidus A."/>
            <person name="Glavina del Rio T."/>
            <person name="Dalin E."/>
            <person name="Tice H."/>
            <person name="Bruce D."/>
            <person name="Goodwin L."/>
            <person name="Pitluck S."/>
            <person name="Peters L."/>
            <person name="Ovchinnikova G."/>
            <person name="Teshima H."/>
            <person name="Kyrpides N."/>
            <person name="Mavromatis K."/>
            <person name="Ivanova N."/>
            <person name="Brettin T."/>
            <person name="Detter J.C."/>
            <person name="Han C."/>
            <person name="Larimer F."/>
            <person name="Land M."/>
            <person name="Hauser L."/>
            <person name="Markowitz V."/>
            <person name="Cheng J.-F."/>
            <person name="Hugenholtz P."/>
            <person name="Woyke T."/>
            <person name="Wu D."/>
            <person name="Brambilla E."/>
            <person name="Klenk H.-P."/>
            <person name="Eisen J.A."/>
        </authorList>
    </citation>
    <scope>NUCLEOTIDE SEQUENCE</scope>
    <source>
        <strain evidence="2">DSM 6220</strain>
    </source>
</reference>
<keyword evidence="1" id="KW-0732">Signal</keyword>
<name>H8KZR3_FRAAD</name>
<dbReference type="STRING" id="767434.Fraau_0074"/>
<dbReference type="Proteomes" id="UP000005234">
    <property type="component" value="Chromosome"/>
</dbReference>
<dbReference type="AlphaFoldDB" id="H8KZR3"/>
<gene>
    <name evidence="2" type="ordered locus">Fraau_0074</name>
</gene>
<dbReference type="PANTHER" id="PTHR47197">
    <property type="entry name" value="PROTEIN NIRF"/>
    <property type="match status" value="1"/>
</dbReference>
<evidence type="ECO:0000313" key="3">
    <source>
        <dbReference type="Proteomes" id="UP000005234"/>
    </source>
</evidence>
<dbReference type="InterPro" id="IPR011048">
    <property type="entry name" value="Haem_d1_sf"/>
</dbReference>
<sequence>MQRLSLPALCLATLLAFPAAATAGDRIVSAGDADYQRVGGHDRYHDGGPGELALVDMSGPRPAILDRIAVDHTIAGPPQAVAITPDGEFAFVAAPARYDAEHNDEAPERFLQVIPVRDSKFGPVSRIPLTSQPEGLAVSPDGHLLLAGLINGSVAIVAIHDHEARLQGYLPLSTGRLAGVSFTHDGTSALVALRDEQGLAVLGIDHDRVSDRHQHVSTGVAPYAVDVSSDGHWAVAGNVGLAGLANHGWADAGDLDTISLIDVSHLPFRTVQYLPTPSLPEGVAISPDGQWIAVLSMNGSQLPTGNPGRHEHGVLQLFRLAGGKAVEVDRQDAGPGGQGVVFSQDSRQLLAQYTVDRQIAVFDIHAGRLHDTGQRLSLRGGPDSIRSMPR</sequence>
<feature type="signal peptide" evidence="1">
    <location>
        <begin position="1"/>
        <end position="23"/>
    </location>
</feature>
<evidence type="ECO:0000313" key="2">
    <source>
        <dbReference type="EMBL" id="AFC84574.1"/>
    </source>
</evidence>
<dbReference type="KEGG" id="fau:Fraau_0074"/>
<feature type="chain" id="PRO_5003614076" description="3-carboxymuconate cyclase" evidence="1">
    <location>
        <begin position="24"/>
        <end position="390"/>
    </location>
</feature>
<dbReference type="InterPro" id="IPR015943">
    <property type="entry name" value="WD40/YVTN_repeat-like_dom_sf"/>
</dbReference>
<dbReference type="Gene3D" id="2.130.10.10">
    <property type="entry name" value="YVTN repeat-like/Quinoprotein amine dehydrogenase"/>
    <property type="match status" value="2"/>
</dbReference>
<evidence type="ECO:0000256" key="1">
    <source>
        <dbReference type="SAM" id="SignalP"/>
    </source>
</evidence>
<protein>
    <recommendedName>
        <fullName evidence="4">3-carboxymuconate cyclase</fullName>
    </recommendedName>
</protein>
<proteinExistence type="predicted"/>
<dbReference type="HOGENOM" id="CLU_061372_0_0_6"/>
<dbReference type="InterPro" id="IPR051200">
    <property type="entry name" value="Host-pathogen_enzymatic-act"/>
</dbReference>
<dbReference type="eggNOG" id="COG3391">
    <property type="taxonomic scope" value="Bacteria"/>
</dbReference>
<organism evidence="2 3">
    <name type="scientific">Frateuria aurantia (strain ATCC 33424 / DSM 6220 / KCTC 2777 / LMG 1558 / NBRC 3245 / NCIMB 13370)</name>
    <name type="common">Acetobacter aurantius</name>
    <dbReference type="NCBI Taxonomy" id="767434"/>
    <lineage>
        <taxon>Bacteria</taxon>
        <taxon>Pseudomonadati</taxon>
        <taxon>Pseudomonadota</taxon>
        <taxon>Gammaproteobacteria</taxon>
        <taxon>Lysobacterales</taxon>
        <taxon>Rhodanobacteraceae</taxon>
        <taxon>Frateuria</taxon>
    </lineage>
</organism>